<proteinExistence type="predicted"/>
<keyword evidence="2" id="KW-1185">Reference proteome</keyword>
<comment type="caution">
    <text evidence="1">The sequence shown here is derived from an EMBL/GenBank/DDBJ whole genome shotgun (WGS) entry which is preliminary data.</text>
</comment>
<dbReference type="Proteomes" id="UP000535491">
    <property type="component" value="Unassembled WGS sequence"/>
</dbReference>
<name>A0A7W2AA17_9BACL</name>
<accession>A0A7W2AA17</accession>
<evidence type="ECO:0000313" key="2">
    <source>
        <dbReference type="Proteomes" id="UP000535491"/>
    </source>
</evidence>
<dbReference type="AlphaFoldDB" id="A0A7W2AA17"/>
<gene>
    <name evidence="1" type="ORF">H1191_15935</name>
</gene>
<organism evidence="1 2">
    <name type="scientific">Paenactinomyces guangxiensis</name>
    <dbReference type="NCBI Taxonomy" id="1490290"/>
    <lineage>
        <taxon>Bacteria</taxon>
        <taxon>Bacillati</taxon>
        <taxon>Bacillota</taxon>
        <taxon>Bacilli</taxon>
        <taxon>Bacillales</taxon>
        <taxon>Thermoactinomycetaceae</taxon>
        <taxon>Paenactinomyces</taxon>
    </lineage>
</organism>
<dbReference type="EMBL" id="JACEIQ010000019">
    <property type="protein sequence ID" value="MBA4495782.1"/>
    <property type="molecule type" value="Genomic_DNA"/>
</dbReference>
<sequence length="60" mass="6574">MPVESLRVHIQTHWTSIRVSIEDGTYIPSPVRRIEIPKPNGTYGGGRGRGLVTPSCSIIS</sequence>
<reference evidence="1 2" key="1">
    <citation type="submission" date="2020-07" db="EMBL/GenBank/DDBJ databases">
        <authorList>
            <person name="Feng H."/>
        </authorList>
    </citation>
    <scope>NUCLEOTIDE SEQUENCE [LARGE SCALE GENOMIC DNA]</scope>
    <source>
        <strain evidence="2">s-10</strain>
    </source>
</reference>
<protein>
    <submittedName>
        <fullName evidence="1">Uncharacterized protein</fullName>
    </submittedName>
</protein>
<evidence type="ECO:0000313" key="1">
    <source>
        <dbReference type="EMBL" id="MBA4495782.1"/>
    </source>
</evidence>